<sequence length="77" mass="8700">MATGLPFSVKSHTITKEQKGYCGIFVLLFVLLCLVDSPFKSSRTQSLLISFIGVCLSGVVYRYVIKDKLEKYYDLPM</sequence>
<keyword evidence="1" id="KW-0812">Transmembrane</keyword>
<feature type="transmembrane region" description="Helical" evidence="1">
    <location>
        <begin position="45"/>
        <end position="64"/>
    </location>
</feature>
<evidence type="ECO:0000256" key="1">
    <source>
        <dbReference type="SAM" id="Phobius"/>
    </source>
</evidence>
<reference evidence="2" key="1">
    <citation type="submission" date="2023-06" db="EMBL/GenBank/DDBJ databases">
        <title>Genomic analysis of the entomopathogenic nematode Steinernema hermaphroditum.</title>
        <authorList>
            <person name="Schwarz E.M."/>
            <person name="Heppert J.K."/>
            <person name="Baniya A."/>
            <person name="Schwartz H.T."/>
            <person name="Tan C.-H."/>
            <person name="Antoshechkin I."/>
            <person name="Sternberg P.W."/>
            <person name="Goodrich-Blair H."/>
            <person name="Dillman A.R."/>
        </authorList>
    </citation>
    <scope>NUCLEOTIDE SEQUENCE</scope>
    <source>
        <strain evidence="2">PS9179</strain>
        <tissue evidence="2">Whole animal</tissue>
    </source>
</reference>
<keyword evidence="1" id="KW-0472">Membrane</keyword>
<protein>
    <submittedName>
        <fullName evidence="2">Uncharacterized protein</fullName>
    </submittedName>
</protein>
<comment type="caution">
    <text evidence="2">The sequence shown here is derived from an EMBL/GenBank/DDBJ whole genome shotgun (WGS) entry which is preliminary data.</text>
</comment>
<organism evidence="2 3">
    <name type="scientific">Steinernema hermaphroditum</name>
    <dbReference type="NCBI Taxonomy" id="289476"/>
    <lineage>
        <taxon>Eukaryota</taxon>
        <taxon>Metazoa</taxon>
        <taxon>Ecdysozoa</taxon>
        <taxon>Nematoda</taxon>
        <taxon>Chromadorea</taxon>
        <taxon>Rhabditida</taxon>
        <taxon>Tylenchina</taxon>
        <taxon>Panagrolaimomorpha</taxon>
        <taxon>Strongyloidoidea</taxon>
        <taxon>Steinernematidae</taxon>
        <taxon>Steinernema</taxon>
    </lineage>
</organism>
<feature type="transmembrane region" description="Helical" evidence="1">
    <location>
        <begin position="21"/>
        <end position="39"/>
    </location>
</feature>
<dbReference type="EMBL" id="JAUCMV010000001">
    <property type="protein sequence ID" value="KAK0422904.1"/>
    <property type="molecule type" value="Genomic_DNA"/>
</dbReference>
<evidence type="ECO:0000313" key="2">
    <source>
        <dbReference type="EMBL" id="KAK0422904.1"/>
    </source>
</evidence>
<gene>
    <name evidence="2" type="ORF">QR680_007858</name>
</gene>
<evidence type="ECO:0000313" key="3">
    <source>
        <dbReference type="Proteomes" id="UP001175271"/>
    </source>
</evidence>
<name>A0AA39IGY4_9BILA</name>
<dbReference type="AlphaFoldDB" id="A0AA39IGY4"/>
<accession>A0AA39IGY4</accession>
<dbReference type="Proteomes" id="UP001175271">
    <property type="component" value="Unassembled WGS sequence"/>
</dbReference>
<proteinExistence type="predicted"/>
<keyword evidence="3" id="KW-1185">Reference proteome</keyword>
<keyword evidence="1" id="KW-1133">Transmembrane helix</keyword>